<dbReference type="GO" id="GO:0005789">
    <property type="term" value="C:endoplasmic reticulum membrane"/>
    <property type="evidence" value="ECO:0007669"/>
    <property type="project" value="TreeGrafter"/>
</dbReference>
<comment type="similarity">
    <text evidence="10">Belongs to the ELO family.</text>
</comment>
<dbReference type="AlphaFoldDB" id="A0A0G4J545"/>
<evidence type="ECO:0000256" key="4">
    <source>
        <dbReference type="ARBA" id="ARBA00022692"/>
    </source>
</evidence>
<dbReference type="STRING" id="37360.A0A0G4J545"/>
<dbReference type="Proteomes" id="UP000039324">
    <property type="component" value="Unassembled WGS sequence"/>
</dbReference>
<feature type="transmembrane region" description="Helical" evidence="10">
    <location>
        <begin position="243"/>
        <end position="261"/>
    </location>
</feature>
<keyword evidence="8 10" id="KW-0472">Membrane</keyword>
<evidence type="ECO:0000256" key="2">
    <source>
        <dbReference type="ARBA" id="ARBA00022516"/>
    </source>
</evidence>
<evidence type="ECO:0000313" key="12">
    <source>
        <dbReference type="EMBL" id="SPQ94747.1"/>
    </source>
</evidence>
<evidence type="ECO:0000256" key="1">
    <source>
        <dbReference type="ARBA" id="ARBA00004141"/>
    </source>
</evidence>
<feature type="transmembrane region" description="Helical" evidence="10">
    <location>
        <begin position="211"/>
        <end position="231"/>
    </location>
</feature>
<dbReference type="EC" id="2.3.1.-" evidence="10"/>
<feature type="transmembrane region" description="Helical" evidence="10">
    <location>
        <begin position="31"/>
        <end position="50"/>
    </location>
</feature>
<keyword evidence="5 10" id="KW-0276">Fatty acid metabolism</keyword>
<keyword evidence="9 10" id="KW-0275">Fatty acid biosynthesis</keyword>
<dbReference type="Proteomes" id="UP000290189">
    <property type="component" value="Unassembled WGS sequence"/>
</dbReference>
<sequence>MTVSAVVGWVQSQVDSMLAYAHPRCMDWPMVSFYHLLAGVVAYLCLLGIAKKVMVARRKGYDMTRFSIVHNLAMTCLSAYMFVETARQAYINNYTLWNNAVDPSPAGYGMARIIYIFYLSKYLEFIDSFIIVARFKLRQLAFIHVYHHASIVFICWAACYFWPGGDTYFAVMLNSFVHIILYGYYFATCFIKKPEPNKKVHWSNPFFWRKYITTLQLAQFMAMLVQSVYMLTVKDARYSRKGAAYLCVYMITMQYVFGAFFRKNYRTNPAPGKTSGPKTHEA</sequence>
<dbReference type="EMBL" id="OVEO01000003">
    <property type="protein sequence ID" value="SPQ94747.1"/>
    <property type="molecule type" value="Genomic_DNA"/>
</dbReference>
<dbReference type="PANTHER" id="PTHR11157">
    <property type="entry name" value="FATTY ACID ACYL TRANSFERASE-RELATED"/>
    <property type="match status" value="1"/>
</dbReference>
<comment type="catalytic activity">
    <reaction evidence="10">
        <text>an acyl-CoA + malonyl-CoA + H(+) = a 3-oxoacyl-CoA + CO2 + CoA</text>
        <dbReference type="Rhea" id="RHEA:50252"/>
        <dbReference type="ChEBI" id="CHEBI:15378"/>
        <dbReference type="ChEBI" id="CHEBI:16526"/>
        <dbReference type="ChEBI" id="CHEBI:57287"/>
        <dbReference type="ChEBI" id="CHEBI:57384"/>
        <dbReference type="ChEBI" id="CHEBI:58342"/>
        <dbReference type="ChEBI" id="CHEBI:90726"/>
    </reaction>
    <physiologicalReaction direction="left-to-right" evidence="10">
        <dbReference type="Rhea" id="RHEA:50253"/>
    </physiologicalReaction>
</comment>
<evidence type="ECO:0000256" key="10">
    <source>
        <dbReference type="RuleBase" id="RU361115"/>
    </source>
</evidence>
<dbReference type="GO" id="GO:0034625">
    <property type="term" value="P:fatty acid elongation, monounsaturated fatty acid"/>
    <property type="evidence" value="ECO:0007669"/>
    <property type="project" value="TreeGrafter"/>
</dbReference>
<evidence type="ECO:0000313" key="11">
    <source>
        <dbReference type="EMBL" id="CEP02617.1"/>
    </source>
</evidence>
<feature type="transmembrane region" description="Helical" evidence="10">
    <location>
        <begin position="145"/>
        <end position="163"/>
    </location>
</feature>
<accession>A0A0G4J545</accession>
<evidence type="ECO:0000256" key="7">
    <source>
        <dbReference type="ARBA" id="ARBA00023098"/>
    </source>
</evidence>
<evidence type="ECO:0000256" key="8">
    <source>
        <dbReference type="ARBA" id="ARBA00023136"/>
    </source>
</evidence>
<dbReference type="InterPro" id="IPR002076">
    <property type="entry name" value="ELO_fam"/>
</dbReference>
<keyword evidence="3 10" id="KW-0808">Transferase</keyword>
<reference evidence="11 13" key="1">
    <citation type="submission" date="2015-02" db="EMBL/GenBank/DDBJ databases">
        <authorList>
            <person name="Chooi Y.-H."/>
        </authorList>
    </citation>
    <scope>NUCLEOTIDE SEQUENCE [LARGE SCALE GENOMIC DNA]</scope>
    <source>
        <strain evidence="11">E3</strain>
    </source>
</reference>
<protein>
    <recommendedName>
        <fullName evidence="10">Elongation of fatty acids protein</fullName>
        <ecNumber evidence="10">2.3.1.-</ecNumber>
    </recommendedName>
</protein>
<organism evidence="11 13">
    <name type="scientific">Plasmodiophora brassicae</name>
    <name type="common">Clubroot disease agent</name>
    <dbReference type="NCBI Taxonomy" id="37360"/>
    <lineage>
        <taxon>Eukaryota</taxon>
        <taxon>Sar</taxon>
        <taxon>Rhizaria</taxon>
        <taxon>Endomyxa</taxon>
        <taxon>Phytomyxea</taxon>
        <taxon>Plasmodiophorida</taxon>
        <taxon>Plasmodiophoridae</taxon>
        <taxon>Plasmodiophora</taxon>
    </lineage>
</organism>
<dbReference type="PROSITE" id="PS01188">
    <property type="entry name" value="ELO"/>
    <property type="match status" value="1"/>
</dbReference>
<geneLocation type="mitochondrion" evidence="12"/>
<keyword evidence="6 10" id="KW-1133">Transmembrane helix</keyword>
<feature type="transmembrane region" description="Helical" evidence="10">
    <location>
        <begin position="169"/>
        <end position="191"/>
    </location>
</feature>
<gene>
    <name evidence="11" type="ORF">PBRA_002584</name>
    <name evidence="12" type="ORF">PLBR_LOCUS1962</name>
</gene>
<dbReference type="GO" id="GO:0019367">
    <property type="term" value="P:fatty acid elongation, saturated fatty acid"/>
    <property type="evidence" value="ECO:0007669"/>
    <property type="project" value="TreeGrafter"/>
</dbReference>
<evidence type="ECO:0000256" key="9">
    <source>
        <dbReference type="ARBA" id="ARBA00023160"/>
    </source>
</evidence>
<evidence type="ECO:0000313" key="14">
    <source>
        <dbReference type="Proteomes" id="UP000290189"/>
    </source>
</evidence>
<evidence type="ECO:0000256" key="5">
    <source>
        <dbReference type="ARBA" id="ARBA00022832"/>
    </source>
</evidence>
<feature type="transmembrane region" description="Helical" evidence="10">
    <location>
        <begin position="62"/>
        <end position="83"/>
    </location>
</feature>
<keyword evidence="2 10" id="KW-0444">Lipid biosynthesis</keyword>
<evidence type="ECO:0000256" key="3">
    <source>
        <dbReference type="ARBA" id="ARBA00022679"/>
    </source>
</evidence>
<keyword evidence="7 10" id="KW-0443">Lipid metabolism</keyword>
<proteinExistence type="inferred from homology"/>
<keyword evidence="13" id="KW-1185">Reference proteome</keyword>
<keyword evidence="4 10" id="KW-0812">Transmembrane</keyword>
<name>A0A0G4J545_PLABS</name>
<dbReference type="GO" id="GO:0042761">
    <property type="term" value="P:very long-chain fatty acid biosynthetic process"/>
    <property type="evidence" value="ECO:0007669"/>
    <property type="project" value="TreeGrafter"/>
</dbReference>
<dbReference type="Pfam" id="PF01151">
    <property type="entry name" value="ELO"/>
    <property type="match status" value="1"/>
</dbReference>
<dbReference type="OrthoDB" id="434092at2759"/>
<dbReference type="OMA" id="ALGPFYM"/>
<comment type="subcellular location">
    <subcellularLocation>
        <location evidence="1">Membrane</location>
        <topology evidence="1">Multi-pass membrane protein</topology>
    </subcellularLocation>
</comment>
<dbReference type="GO" id="GO:0009922">
    <property type="term" value="F:fatty acid elongase activity"/>
    <property type="evidence" value="ECO:0007669"/>
    <property type="project" value="InterPro"/>
</dbReference>
<dbReference type="InterPro" id="IPR030457">
    <property type="entry name" value="ELO_CS"/>
</dbReference>
<dbReference type="EMBL" id="CDSF01000133">
    <property type="protein sequence ID" value="CEP02617.1"/>
    <property type="molecule type" value="Genomic_DNA"/>
</dbReference>
<evidence type="ECO:0000313" key="13">
    <source>
        <dbReference type="Proteomes" id="UP000039324"/>
    </source>
</evidence>
<feature type="transmembrane region" description="Helical" evidence="10">
    <location>
        <begin position="113"/>
        <end position="133"/>
    </location>
</feature>
<dbReference type="GO" id="GO:0030148">
    <property type="term" value="P:sphingolipid biosynthetic process"/>
    <property type="evidence" value="ECO:0007669"/>
    <property type="project" value="TreeGrafter"/>
</dbReference>
<reference evidence="12 14" key="2">
    <citation type="submission" date="2018-03" db="EMBL/GenBank/DDBJ databases">
        <authorList>
            <person name="Fogelqvist J."/>
        </authorList>
    </citation>
    <scope>NUCLEOTIDE SEQUENCE [LARGE SCALE GENOMIC DNA]</scope>
</reference>
<evidence type="ECO:0000256" key="6">
    <source>
        <dbReference type="ARBA" id="ARBA00022989"/>
    </source>
</evidence>
<keyword evidence="12" id="KW-0496">Mitochondrion</keyword>
<dbReference type="GO" id="GO:0034626">
    <property type="term" value="P:fatty acid elongation, polyunsaturated fatty acid"/>
    <property type="evidence" value="ECO:0007669"/>
    <property type="project" value="TreeGrafter"/>
</dbReference>